<evidence type="ECO:0000256" key="1">
    <source>
        <dbReference type="SAM" id="MobiDB-lite"/>
    </source>
</evidence>
<evidence type="ECO:0000256" key="2">
    <source>
        <dbReference type="SAM" id="SignalP"/>
    </source>
</evidence>
<dbReference type="OrthoDB" id="9814383at2"/>
<dbReference type="GO" id="GO:0008237">
    <property type="term" value="F:metallopeptidase activity"/>
    <property type="evidence" value="ECO:0007669"/>
    <property type="project" value="InterPro"/>
</dbReference>
<feature type="chain" id="PRO_5014400850" description="Peptidase M1 membrane alanine aminopeptidase domain-containing protein" evidence="2">
    <location>
        <begin position="22"/>
        <end position="737"/>
    </location>
</feature>
<evidence type="ECO:0000313" key="4">
    <source>
        <dbReference type="EMBL" id="PNS09639.1"/>
    </source>
</evidence>
<evidence type="ECO:0000313" key="5">
    <source>
        <dbReference type="Proteomes" id="UP000236220"/>
    </source>
</evidence>
<dbReference type="CDD" id="cd09604">
    <property type="entry name" value="M1_APN_like"/>
    <property type="match status" value="1"/>
</dbReference>
<feature type="signal peptide" evidence="2">
    <location>
        <begin position="1"/>
        <end position="21"/>
    </location>
</feature>
<accession>A0A2K1Q3M7</accession>
<protein>
    <recommendedName>
        <fullName evidence="3">Peptidase M1 membrane alanine aminopeptidase domain-containing protein</fullName>
    </recommendedName>
</protein>
<gene>
    <name evidence="4" type="ORF">Lysil_1268</name>
</gene>
<dbReference type="RefSeq" id="WP_103074665.1">
    <property type="nucleotide sequence ID" value="NZ_NPZB01000001.1"/>
</dbReference>
<comment type="caution">
    <text evidence="4">The sequence shown here is derived from an EMBL/GenBank/DDBJ whole genome shotgun (WGS) entry which is preliminary data.</text>
</comment>
<dbReference type="AlphaFoldDB" id="A0A2K1Q3M7"/>
<feature type="compositionally biased region" description="Low complexity" evidence="1">
    <location>
        <begin position="57"/>
        <end position="69"/>
    </location>
</feature>
<keyword evidence="5" id="KW-1185">Reference proteome</keyword>
<sequence length="737" mass="81526">MRIWRLSLVPLACLAIVLPLAARITPSSPTTTPATADTTAANTTAVSCPAIALADPDAAAPTTPSAADAWGGPRQTNAPTLSDRVVKYAIDATLDPVKHTVAGREQMTWRNRSNQPVCSIYLHLYLNGFEGTGSTFFTERSQGLHFRSNVQTGDKDWGYIRLDSITQGGQSARWSYVHPDNGPASDHTVVRVDLPQPVAAGASTTFDIAFFDQLPRVVARTGYFDTFHLVGQWFPKIGVLELPGERGATTTRWNAHEFHMNSEFYADFGSFDVTLHVPKGYTVGATGELQGTPVQNGDLLSYRYVQDDVHDFAWTADNKTVTPLEATWAHPGSPSVKVRVLVPREYASNAQPVLKATLDSLTYFSDTLGPYPYRTVTAVVPPHNAEEAGGMEYPTFFTADNVKDFSPGTIGQYAMDFVTIHEFGHGYFYGILASNEFEEPSLDEGVNQYWDDRMLSDRHQPISLANAFSKRLGLAAVFPPRTIERLSAGLDDPMDRLGENSWDRLPGSYSTVYSRTATMLNDIEAQIGHEAMGRAMKTYYERWKFRHPTLADFRDALAEGSGRPEVVNREFDIAVFNARRVDDRVSSIDVRELVPDDGYRMVDGKRVATTNADTEKSIDAARDAWKKQHPDAKSGGPYPFESTVVVRREGAAVPQQLKVTFDDGSVKMVNLDGNQRWFRYRWSGPAKVVKAELDPQGLHGLDVSQIDNGRTVEPQRMSLATRAMGWLQLAITQGQLL</sequence>
<dbReference type="EMBL" id="NPZB01000001">
    <property type="protein sequence ID" value="PNS09639.1"/>
    <property type="molecule type" value="Genomic_DNA"/>
</dbReference>
<dbReference type="InterPro" id="IPR014782">
    <property type="entry name" value="Peptidase_M1_dom"/>
</dbReference>
<name>A0A2K1Q3M7_9GAMM</name>
<reference evidence="4 5" key="1">
    <citation type="submission" date="2017-08" db="EMBL/GenBank/DDBJ databases">
        <title>Lysobacter sylvestris genome.</title>
        <authorList>
            <person name="Zhang D.-C."/>
            <person name="Albuquerque L."/>
            <person name="Franca L."/>
            <person name="Froufe H.J.C."/>
            <person name="Barroso C."/>
            <person name="Egas C."/>
            <person name="Da Costa M."/>
            <person name="Margesin R."/>
        </authorList>
    </citation>
    <scope>NUCLEOTIDE SEQUENCE [LARGE SCALE GENOMIC DNA]</scope>
    <source>
        <strain evidence="4 5">AM20-91</strain>
    </source>
</reference>
<dbReference type="Proteomes" id="UP000236220">
    <property type="component" value="Unassembled WGS sequence"/>
</dbReference>
<organism evidence="4 5">
    <name type="scientific">Solilutibacter silvestris</name>
    <dbReference type="NCBI Taxonomy" id="1645665"/>
    <lineage>
        <taxon>Bacteria</taxon>
        <taxon>Pseudomonadati</taxon>
        <taxon>Pseudomonadota</taxon>
        <taxon>Gammaproteobacteria</taxon>
        <taxon>Lysobacterales</taxon>
        <taxon>Lysobacteraceae</taxon>
        <taxon>Solilutibacter</taxon>
    </lineage>
</organism>
<dbReference type="GO" id="GO:0008270">
    <property type="term" value="F:zinc ion binding"/>
    <property type="evidence" value="ECO:0007669"/>
    <property type="project" value="InterPro"/>
</dbReference>
<dbReference type="Gene3D" id="1.10.390.10">
    <property type="entry name" value="Neutral Protease Domain 2"/>
    <property type="match status" value="1"/>
</dbReference>
<feature type="region of interest" description="Disordered" evidence="1">
    <location>
        <begin position="57"/>
        <end position="78"/>
    </location>
</feature>
<proteinExistence type="predicted"/>
<keyword evidence="2" id="KW-0732">Signal</keyword>
<evidence type="ECO:0000259" key="3">
    <source>
        <dbReference type="Pfam" id="PF01433"/>
    </source>
</evidence>
<dbReference type="Pfam" id="PF01433">
    <property type="entry name" value="Peptidase_M1"/>
    <property type="match status" value="1"/>
</dbReference>
<dbReference type="SUPFAM" id="SSF55486">
    <property type="entry name" value="Metalloproteases ('zincins'), catalytic domain"/>
    <property type="match status" value="1"/>
</dbReference>
<dbReference type="InterPro" id="IPR027268">
    <property type="entry name" value="Peptidase_M4/M1_CTD_sf"/>
</dbReference>
<feature type="domain" description="Peptidase M1 membrane alanine aminopeptidase" evidence="3">
    <location>
        <begin position="357"/>
        <end position="562"/>
    </location>
</feature>